<dbReference type="InterPro" id="IPR003646">
    <property type="entry name" value="SH3-like_bac-type"/>
</dbReference>
<dbReference type="EMBL" id="MKFT01000034">
    <property type="protein sequence ID" value="OHY90151.1"/>
    <property type="molecule type" value="Genomic_DNA"/>
</dbReference>
<dbReference type="Pfam" id="PF08239">
    <property type="entry name" value="SH3_3"/>
    <property type="match status" value="1"/>
</dbReference>
<name>A0ABX3D5U0_9VIBR</name>
<evidence type="ECO:0000313" key="3">
    <source>
        <dbReference type="EMBL" id="OHY90151.1"/>
    </source>
</evidence>
<feature type="signal peptide" evidence="1">
    <location>
        <begin position="1"/>
        <end position="20"/>
    </location>
</feature>
<dbReference type="RefSeq" id="WP_010445641.1">
    <property type="nucleotide sequence ID" value="NZ_BBLC01000048.1"/>
</dbReference>
<evidence type="ECO:0000259" key="2">
    <source>
        <dbReference type="PROSITE" id="PS51781"/>
    </source>
</evidence>
<evidence type="ECO:0000313" key="4">
    <source>
        <dbReference type="Proteomes" id="UP000180133"/>
    </source>
</evidence>
<evidence type="ECO:0000256" key="1">
    <source>
        <dbReference type="SAM" id="SignalP"/>
    </source>
</evidence>
<gene>
    <name evidence="3" type="ORF">BI375_07840</name>
</gene>
<dbReference type="PROSITE" id="PS51257">
    <property type="entry name" value="PROKAR_LIPOPROTEIN"/>
    <property type="match status" value="1"/>
</dbReference>
<organism evidence="3 4">
    <name type="scientific">Vibrio rotiferianus</name>
    <dbReference type="NCBI Taxonomy" id="190895"/>
    <lineage>
        <taxon>Bacteria</taxon>
        <taxon>Pseudomonadati</taxon>
        <taxon>Pseudomonadota</taxon>
        <taxon>Gammaproteobacteria</taxon>
        <taxon>Vibrionales</taxon>
        <taxon>Vibrionaceae</taxon>
        <taxon>Vibrio</taxon>
    </lineage>
</organism>
<feature type="chain" id="PRO_5047190652" description="SH3b domain-containing protein" evidence="1">
    <location>
        <begin position="21"/>
        <end position="272"/>
    </location>
</feature>
<keyword evidence="1" id="KW-0732">Signal</keyword>
<sequence>MGLRKQLGHSMLVLSALLLAGCQMLHFQPKIQSDQISKEKAASHSESVMIMTEQMDLYLSQQGRDYFLNQILEALESDSKSNWKGKDPSTYAWWKIHVQPVEYKSKSISKYTEEEVRGYQNLEFLGVSYRSKTVLNLRSEPGKHADKLGELQKGEVFNALAKVVGKPWLLVEQKGVIRGYVHRDYVRSNVVQRDILSTQPNPLLSVNYHTQANSEIDLPLKGFFGNYTCRFLNYELTKEGEQSSGAIKACRKDRKLWFIADPISSQDIHRTY</sequence>
<dbReference type="Proteomes" id="UP000180133">
    <property type="component" value="Unassembled WGS sequence"/>
</dbReference>
<proteinExistence type="predicted"/>
<reference evidence="3 4" key="1">
    <citation type="submission" date="2016-09" db="EMBL/GenBank/DDBJ databases">
        <title>Isolation, identification and antibiotic sensitivity analysis of bacterial pathogen from juvenile Hippocampus erectus with tail-rotted disease.</title>
        <authorList>
            <person name="Yang Q."/>
        </authorList>
    </citation>
    <scope>NUCLEOTIDE SEQUENCE [LARGE SCALE GENOMIC DNA]</scope>
    <source>
        <strain evidence="3 4">HM-10</strain>
    </source>
</reference>
<accession>A0ABX3D5U0</accession>
<dbReference type="PROSITE" id="PS51781">
    <property type="entry name" value="SH3B"/>
    <property type="match status" value="1"/>
</dbReference>
<comment type="caution">
    <text evidence="3">The sequence shown here is derived from an EMBL/GenBank/DDBJ whole genome shotgun (WGS) entry which is preliminary data.</text>
</comment>
<feature type="domain" description="SH3b" evidence="2">
    <location>
        <begin position="126"/>
        <end position="190"/>
    </location>
</feature>
<protein>
    <recommendedName>
        <fullName evidence="2">SH3b domain-containing protein</fullName>
    </recommendedName>
</protein>
<dbReference type="Gene3D" id="2.30.30.40">
    <property type="entry name" value="SH3 Domains"/>
    <property type="match status" value="1"/>
</dbReference>
<keyword evidence="4" id="KW-1185">Reference proteome</keyword>